<dbReference type="CDD" id="cd06583">
    <property type="entry name" value="PGRP"/>
    <property type="match status" value="1"/>
</dbReference>
<evidence type="ECO:0000313" key="4">
    <source>
        <dbReference type="EMBL" id="SCY79122.1"/>
    </source>
</evidence>
<dbReference type="InterPro" id="IPR015510">
    <property type="entry name" value="PGRP"/>
</dbReference>
<sequence>MSYSWQPKPAMISRSGWNAASPSGCSGSNSKQYIIVHHSGDQNDALAIHFGTNEKGFMKRIQEIHMNSNRWCDIGYNFGIGVVGSILEGRNLNVLGAHAVGYNSNAIGICVHGNYDIRSFTLAQENSLVDLLAWLCYTYNISTANILGHRDVSSTACPGAGIYSKLSSIRSKVLQKLSPQSISVHVFNDDTGNFEVSNLALNSPMPYVLNSTLTVREFKGNSNSSVIWTHKRFIQAWNTLRSGWGRGIHVPIAFNRIWEGGHGYQDQHYAGVAIDCGQNLSNTEREQLRSLASSLGVFEYVEPASTAPTWVHIDKRLRPSACSAGYILVRNGSKNTCVFVLQDALNTLGYTGGGLDGAFGNGTETAVRNFQRAYNLTVDGIVGCQTWTMLTQLVRGMGKTPTTVNP</sequence>
<dbReference type="PANTHER" id="PTHR11022:SF41">
    <property type="entry name" value="PEPTIDOGLYCAN-RECOGNITION PROTEIN LC-RELATED"/>
    <property type="match status" value="1"/>
</dbReference>
<dbReference type="SUPFAM" id="SSF55846">
    <property type="entry name" value="N-acetylmuramoyl-L-alanine amidase-like"/>
    <property type="match status" value="1"/>
</dbReference>
<dbReference type="GO" id="GO:0008745">
    <property type="term" value="F:N-acetylmuramoyl-L-alanine amidase activity"/>
    <property type="evidence" value="ECO:0007669"/>
    <property type="project" value="InterPro"/>
</dbReference>
<dbReference type="InterPro" id="IPR002502">
    <property type="entry name" value="Amidase_domain"/>
</dbReference>
<evidence type="ECO:0000256" key="1">
    <source>
        <dbReference type="ARBA" id="ARBA00007553"/>
    </source>
</evidence>
<name>A0A1G5ISQ7_9FIRM</name>
<feature type="domain" description="N-acetylmuramoyl-L-alanine amidase" evidence="2">
    <location>
        <begin position="21"/>
        <end position="159"/>
    </location>
</feature>
<dbReference type="Proteomes" id="UP000198636">
    <property type="component" value="Unassembled WGS sequence"/>
</dbReference>
<dbReference type="Pfam" id="PF01471">
    <property type="entry name" value="PG_binding_1"/>
    <property type="match status" value="1"/>
</dbReference>
<dbReference type="EMBL" id="FMUS01000016">
    <property type="protein sequence ID" value="SCY79122.1"/>
    <property type="molecule type" value="Genomic_DNA"/>
</dbReference>
<evidence type="ECO:0000313" key="5">
    <source>
        <dbReference type="Proteomes" id="UP000198636"/>
    </source>
</evidence>
<protein>
    <submittedName>
        <fullName evidence="4">Putative peptidoglycan binding domain-containing protein</fullName>
    </submittedName>
</protein>
<dbReference type="SMART" id="SM00701">
    <property type="entry name" value="PGRP"/>
    <property type="match status" value="1"/>
</dbReference>
<reference evidence="4 5" key="1">
    <citation type="submission" date="2016-10" db="EMBL/GenBank/DDBJ databases">
        <authorList>
            <person name="de Groot N.N."/>
        </authorList>
    </citation>
    <scope>NUCLEOTIDE SEQUENCE [LARGE SCALE GENOMIC DNA]</scope>
    <source>
        <strain evidence="4 5">DSM 18978</strain>
    </source>
</reference>
<dbReference type="OrthoDB" id="9811296at2"/>
<evidence type="ECO:0000259" key="3">
    <source>
        <dbReference type="SMART" id="SM00701"/>
    </source>
</evidence>
<dbReference type="AlphaFoldDB" id="A0A1G5ISQ7"/>
<dbReference type="Gene3D" id="1.10.101.10">
    <property type="entry name" value="PGBD-like superfamily/PGBD"/>
    <property type="match status" value="1"/>
</dbReference>
<dbReference type="Pfam" id="PF01510">
    <property type="entry name" value="Amidase_2"/>
    <property type="match status" value="1"/>
</dbReference>
<dbReference type="InterPro" id="IPR006619">
    <property type="entry name" value="PGRP_domain_met/bac"/>
</dbReference>
<proteinExistence type="inferred from homology"/>
<dbReference type="RefSeq" id="WP_091543893.1">
    <property type="nucleotide sequence ID" value="NZ_FMUS01000016.1"/>
</dbReference>
<dbReference type="STRING" id="1120976.SAMN03080606_02501"/>
<dbReference type="Gene3D" id="3.40.80.10">
    <property type="entry name" value="Peptidoglycan recognition protein-like"/>
    <property type="match status" value="1"/>
</dbReference>
<comment type="similarity">
    <text evidence="1">Belongs to the N-acetylmuramoyl-L-alanine amidase 2 family.</text>
</comment>
<dbReference type="InterPro" id="IPR002477">
    <property type="entry name" value="Peptidoglycan-bd-like"/>
</dbReference>
<feature type="domain" description="Peptidoglycan recognition protein family" evidence="3">
    <location>
        <begin position="9"/>
        <end position="153"/>
    </location>
</feature>
<dbReference type="SUPFAM" id="SSF47090">
    <property type="entry name" value="PGBD-like"/>
    <property type="match status" value="1"/>
</dbReference>
<dbReference type="GO" id="GO:0008270">
    <property type="term" value="F:zinc ion binding"/>
    <property type="evidence" value="ECO:0007669"/>
    <property type="project" value="InterPro"/>
</dbReference>
<dbReference type="PANTHER" id="PTHR11022">
    <property type="entry name" value="PEPTIDOGLYCAN RECOGNITION PROTEIN"/>
    <property type="match status" value="1"/>
</dbReference>
<dbReference type="InterPro" id="IPR036505">
    <property type="entry name" value="Amidase/PGRP_sf"/>
</dbReference>
<dbReference type="GO" id="GO:0009253">
    <property type="term" value="P:peptidoglycan catabolic process"/>
    <property type="evidence" value="ECO:0007669"/>
    <property type="project" value="InterPro"/>
</dbReference>
<keyword evidence="5" id="KW-1185">Reference proteome</keyword>
<organism evidence="4 5">
    <name type="scientific">Alkaliphilus peptidifermentans DSM 18978</name>
    <dbReference type="NCBI Taxonomy" id="1120976"/>
    <lineage>
        <taxon>Bacteria</taxon>
        <taxon>Bacillati</taxon>
        <taxon>Bacillota</taxon>
        <taxon>Clostridia</taxon>
        <taxon>Peptostreptococcales</taxon>
        <taxon>Natronincolaceae</taxon>
        <taxon>Alkaliphilus</taxon>
    </lineage>
</organism>
<dbReference type="InterPro" id="IPR036366">
    <property type="entry name" value="PGBDSf"/>
</dbReference>
<evidence type="ECO:0000259" key="2">
    <source>
        <dbReference type="SMART" id="SM00644"/>
    </source>
</evidence>
<gene>
    <name evidence="4" type="ORF">SAMN03080606_02501</name>
</gene>
<dbReference type="SMART" id="SM00644">
    <property type="entry name" value="Ami_2"/>
    <property type="match status" value="1"/>
</dbReference>
<accession>A0A1G5ISQ7</accession>
<dbReference type="InterPro" id="IPR036365">
    <property type="entry name" value="PGBD-like_sf"/>
</dbReference>